<evidence type="ECO:0000313" key="3">
    <source>
        <dbReference type="Proteomes" id="UP000827092"/>
    </source>
</evidence>
<name>A0AAV6VCN0_9ARAC</name>
<dbReference type="Proteomes" id="UP000827092">
    <property type="component" value="Unassembled WGS sequence"/>
</dbReference>
<feature type="region of interest" description="Disordered" evidence="1">
    <location>
        <begin position="1"/>
        <end position="21"/>
    </location>
</feature>
<sequence>MSDKGEDGEGERVFAKEAQDEDARGGVAIPASWLGDWRIPIYHDPLREGQLFITRRGAVGKGVSPSNKKWHRKIKIEARSILGQSLRLRCQAPKDSGLKKTLFSCVAD</sequence>
<organism evidence="2 3">
    <name type="scientific">Oedothorax gibbosus</name>
    <dbReference type="NCBI Taxonomy" id="931172"/>
    <lineage>
        <taxon>Eukaryota</taxon>
        <taxon>Metazoa</taxon>
        <taxon>Ecdysozoa</taxon>
        <taxon>Arthropoda</taxon>
        <taxon>Chelicerata</taxon>
        <taxon>Arachnida</taxon>
        <taxon>Araneae</taxon>
        <taxon>Araneomorphae</taxon>
        <taxon>Entelegynae</taxon>
        <taxon>Araneoidea</taxon>
        <taxon>Linyphiidae</taxon>
        <taxon>Erigoninae</taxon>
        <taxon>Oedothorax</taxon>
    </lineage>
</organism>
<evidence type="ECO:0000313" key="2">
    <source>
        <dbReference type="EMBL" id="KAG8194380.1"/>
    </source>
</evidence>
<keyword evidence="3" id="KW-1185">Reference proteome</keyword>
<dbReference type="EMBL" id="JAFNEN010000103">
    <property type="protein sequence ID" value="KAG8194380.1"/>
    <property type="molecule type" value="Genomic_DNA"/>
</dbReference>
<dbReference type="AlphaFoldDB" id="A0AAV6VCN0"/>
<accession>A0AAV6VCN0</accession>
<gene>
    <name evidence="2" type="ORF">JTE90_010994</name>
</gene>
<reference evidence="2 3" key="1">
    <citation type="journal article" date="2022" name="Nat. Ecol. Evol.">
        <title>A masculinizing supergene underlies an exaggerated male reproductive morph in a spider.</title>
        <authorList>
            <person name="Hendrickx F."/>
            <person name="De Corte Z."/>
            <person name="Sonet G."/>
            <person name="Van Belleghem S.M."/>
            <person name="Kostlbacher S."/>
            <person name="Vangestel C."/>
        </authorList>
    </citation>
    <scope>NUCLEOTIDE SEQUENCE [LARGE SCALE GENOMIC DNA]</scope>
    <source>
        <strain evidence="2">W744_W776</strain>
    </source>
</reference>
<evidence type="ECO:0000256" key="1">
    <source>
        <dbReference type="SAM" id="MobiDB-lite"/>
    </source>
</evidence>
<proteinExistence type="predicted"/>
<protein>
    <submittedName>
        <fullName evidence="2">Uncharacterized protein</fullName>
    </submittedName>
</protein>
<comment type="caution">
    <text evidence="2">The sequence shown here is derived from an EMBL/GenBank/DDBJ whole genome shotgun (WGS) entry which is preliminary data.</text>
</comment>